<proteinExistence type="predicted"/>
<comment type="caution">
    <text evidence="1">The sequence shown here is derived from an EMBL/GenBank/DDBJ whole genome shotgun (WGS) entry which is preliminary data.</text>
</comment>
<accession>A0AAV1UIJ4</accession>
<name>A0AAV1UIJ4_9STRA</name>
<gene>
    <name evidence="1" type="ORF">PM001_LOCUS19256</name>
</gene>
<dbReference type="AlphaFoldDB" id="A0AAV1UIJ4"/>
<reference evidence="1" key="1">
    <citation type="submission" date="2024-01" db="EMBL/GenBank/DDBJ databases">
        <authorList>
            <person name="Webb A."/>
        </authorList>
    </citation>
    <scope>NUCLEOTIDE SEQUENCE</scope>
    <source>
        <strain evidence="1">Pm1</strain>
    </source>
</reference>
<sequence length="179" mass="19558">MWLLPTSRASCDADMNRTWKNIQAQRNLTDKTAPQLVERAAVNLKVAGSNPAGRAPLHHALSSLILSSISCTTSLLLSLDAPMLRYRRHHHRIGPFECDARCDILIDGRVPPGLGDNILVSFFLWCQVSCFVSVVAVVKRQANELECELKQSDAAYDPVSAVSVSAGRIRSSSGKCPVM</sequence>
<dbReference type="EMBL" id="CAKLBY020000197">
    <property type="protein sequence ID" value="CAK7934106.1"/>
    <property type="molecule type" value="Genomic_DNA"/>
</dbReference>
<dbReference type="Proteomes" id="UP001162060">
    <property type="component" value="Unassembled WGS sequence"/>
</dbReference>
<organism evidence="1 2">
    <name type="scientific">Peronospora matthiolae</name>
    <dbReference type="NCBI Taxonomy" id="2874970"/>
    <lineage>
        <taxon>Eukaryota</taxon>
        <taxon>Sar</taxon>
        <taxon>Stramenopiles</taxon>
        <taxon>Oomycota</taxon>
        <taxon>Peronosporomycetes</taxon>
        <taxon>Peronosporales</taxon>
        <taxon>Peronosporaceae</taxon>
        <taxon>Peronospora</taxon>
    </lineage>
</organism>
<evidence type="ECO:0000313" key="1">
    <source>
        <dbReference type="EMBL" id="CAK7934106.1"/>
    </source>
</evidence>
<evidence type="ECO:0000313" key="2">
    <source>
        <dbReference type="Proteomes" id="UP001162060"/>
    </source>
</evidence>
<dbReference type="AntiFam" id="ANF00010">
    <property type="entry name" value="tRNA translation"/>
</dbReference>
<protein>
    <submittedName>
        <fullName evidence="1">Uncharacterized protein</fullName>
    </submittedName>
</protein>